<dbReference type="Proteomes" id="UP000263517">
    <property type="component" value="Unassembled WGS sequence"/>
</dbReference>
<comment type="caution">
    <text evidence="2">The sequence shown here is derived from an EMBL/GenBank/DDBJ whole genome shotgun (WGS) entry which is preliminary data.</text>
</comment>
<protein>
    <submittedName>
        <fullName evidence="2">Uncharacterized protein</fullName>
    </submittedName>
</protein>
<accession>A0A358E1X3</accession>
<evidence type="ECO:0000313" key="3">
    <source>
        <dbReference type="Proteomes" id="UP000263517"/>
    </source>
</evidence>
<name>A0A358E1X3_9ALTE</name>
<dbReference type="Proteomes" id="UP000264779">
    <property type="component" value="Unassembled WGS sequence"/>
</dbReference>
<evidence type="ECO:0000313" key="4">
    <source>
        <dbReference type="Proteomes" id="UP000264779"/>
    </source>
</evidence>
<organism evidence="2 4">
    <name type="scientific">Alteromonas australica</name>
    <dbReference type="NCBI Taxonomy" id="589873"/>
    <lineage>
        <taxon>Bacteria</taxon>
        <taxon>Pseudomonadati</taxon>
        <taxon>Pseudomonadota</taxon>
        <taxon>Gammaproteobacteria</taxon>
        <taxon>Alteromonadales</taxon>
        <taxon>Alteromonadaceae</taxon>
        <taxon>Alteromonas/Salinimonas group</taxon>
        <taxon>Alteromonas</taxon>
    </lineage>
</organism>
<gene>
    <name evidence="1" type="ORF">DCW74_20675</name>
    <name evidence="2" type="ORF">DEB45_13075</name>
</gene>
<dbReference type="AlphaFoldDB" id="A0A358E1X3"/>
<dbReference type="RefSeq" id="WP_272965278.1">
    <property type="nucleotide sequence ID" value="NZ_CALBIY010000020.1"/>
</dbReference>
<reference evidence="3 4" key="1">
    <citation type="journal article" date="2018" name="Nat. Biotechnol.">
        <title>A standardized bacterial taxonomy based on genome phylogeny substantially revises the tree of life.</title>
        <authorList>
            <person name="Parks D.H."/>
            <person name="Chuvochina M."/>
            <person name="Waite D.W."/>
            <person name="Rinke C."/>
            <person name="Skarshewski A."/>
            <person name="Chaumeil P.A."/>
            <person name="Hugenholtz P."/>
        </authorList>
    </citation>
    <scope>NUCLEOTIDE SEQUENCE [LARGE SCALE GENOMIC DNA]</scope>
    <source>
        <strain evidence="2">UBA11621</strain>
        <strain evidence="1">UBA11978</strain>
    </source>
</reference>
<dbReference type="EMBL" id="DNAN01000720">
    <property type="protein sequence ID" value="HAW78139.1"/>
    <property type="molecule type" value="Genomic_DNA"/>
</dbReference>
<evidence type="ECO:0000313" key="1">
    <source>
        <dbReference type="EMBL" id="HAW78139.1"/>
    </source>
</evidence>
<sequence>MKFTENQRRALKLTSAGFAYYLAELSKKMAEAEFISKAMKDCYPAAISPFTIWEARTVGQEAFFKSLKVKCRPIGVKPMPLLSCNTIDADKKKLSTRHHLQVGFIRADS</sequence>
<evidence type="ECO:0000313" key="2">
    <source>
        <dbReference type="EMBL" id="HBU52183.1"/>
    </source>
</evidence>
<proteinExistence type="predicted"/>
<dbReference type="EMBL" id="DONK01000198">
    <property type="protein sequence ID" value="HBU52183.1"/>
    <property type="molecule type" value="Genomic_DNA"/>
</dbReference>